<organism evidence="1 2">
    <name type="scientific">Periplaneta americana</name>
    <name type="common">American cockroach</name>
    <name type="synonym">Blatta americana</name>
    <dbReference type="NCBI Taxonomy" id="6978"/>
    <lineage>
        <taxon>Eukaryota</taxon>
        <taxon>Metazoa</taxon>
        <taxon>Ecdysozoa</taxon>
        <taxon>Arthropoda</taxon>
        <taxon>Hexapoda</taxon>
        <taxon>Insecta</taxon>
        <taxon>Pterygota</taxon>
        <taxon>Neoptera</taxon>
        <taxon>Polyneoptera</taxon>
        <taxon>Dictyoptera</taxon>
        <taxon>Blattodea</taxon>
        <taxon>Blattoidea</taxon>
        <taxon>Blattidae</taxon>
        <taxon>Blattinae</taxon>
        <taxon>Periplaneta</taxon>
    </lineage>
</organism>
<protein>
    <submittedName>
        <fullName evidence="1">Uncharacterized protein</fullName>
    </submittedName>
</protein>
<name>A0ABQ8U1Z0_PERAM</name>
<keyword evidence="2" id="KW-1185">Reference proteome</keyword>
<accession>A0ABQ8U1Z0</accession>
<dbReference type="EMBL" id="JAJSOF020000001">
    <property type="protein sequence ID" value="KAJ4451640.1"/>
    <property type="molecule type" value="Genomic_DNA"/>
</dbReference>
<evidence type="ECO:0000313" key="2">
    <source>
        <dbReference type="Proteomes" id="UP001148838"/>
    </source>
</evidence>
<dbReference type="Proteomes" id="UP001148838">
    <property type="component" value="Unassembled WGS sequence"/>
</dbReference>
<sequence>MINCFQLSASTLLRVMTIYTEKPLVLYGFRNYSSKTKFFQTDQERKRTMHIGFSLESTNDYGLHHNSAAFLYIFCHSYYYSMMYRIVSNMKKGKELSIELKLTIISLALRGYSLRKIGNIVKNLTQQQRIRRYLVGPFDEYYGSMDIAEESQEKGHMDMYLRNGVKNRYITSKMSRFGSRYNTEDWSYRLCFAFNPLQHSGCSEEPQFSFFLYSYSTDVPP</sequence>
<comment type="caution">
    <text evidence="1">The sequence shown here is derived from an EMBL/GenBank/DDBJ whole genome shotgun (WGS) entry which is preliminary data.</text>
</comment>
<evidence type="ECO:0000313" key="1">
    <source>
        <dbReference type="EMBL" id="KAJ4451640.1"/>
    </source>
</evidence>
<proteinExistence type="predicted"/>
<gene>
    <name evidence="1" type="ORF">ANN_03109</name>
</gene>
<reference evidence="1 2" key="1">
    <citation type="journal article" date="2022" name="Allergy">
        <title>Genome assembly and annotation of Periplaneta americana reveal a comprehensive cockroach allergen profile.</title>
        <authorList>
            <person name="Wang L."/>
            <person name="Xiong Q."/>
            <person name="Saelim N."/>
            <person name="Wang L."/>
            <person name="Nong W."/>
            <person name="Wan A.T."/>
            <person name="Shi M."/>
            <person name="Liu X."/>
            <person name="Cao Q."/>
            <person name="Hui J.H.L."/>
            <person name="Sookrung N."/>
            <person name="Leung T.F."/>
            <person name="Tungtrongchitr A."/>
            <person name="Tsui S.K.W."/>
        </authorList>
    </citation>
    <scope>NUCLEOTIDE SEQUENCE [LARGE SCALE GENOMIC DNA]</scope>
    <source>
        <strain evidence="1">PWHHKU_190912</strain>
    </source>
</reference>